<dbReference type="GO" id="GO:0016491">
    <property type="term" value="F:oxidoreductase activity"/>
    <property type="evidence" value="ECO:0007669"/>
    <property type="project" value="UniProtKB-KW"/>
</dbReference>
<dbReference type="Proteomes" id="UP001176517">
    <property type="component" value="Unassembled WGS sequence"/>
</dbReference>
<keyword evidence="1" id="KW-0560">Oxidoreductase</keyword>
<protein>
    <recommendedName>
        <fullName evidence="2">NADP-dependent oxidoreductase domain-containing protein</fullName>
    </recommendedName>
</protein>
<dbReference type="SUPFAM" id="SSF51430">
    <property type="entry name" value="NAD(P)-linked oxidoreductase"/>
    <property type="match status" value="1"/>
</dbReference>
<keyword evidence="4" id="KW-1185">Reference proteome</keyword>
<dbReference type="PROSITE" id="PS00062">
    <property type="entry name" value="ALDOKETO_REDUCTASE_2"/>
    <property type="match status" value="1"/>
</dbReference>
<evidence type="ECO:0000256" key="1">
    <source>
        <dbReference type="ARBA" id="ARBA00023002"/>
    </source>
</evidence>
<dbReference type="Gene3D" id="3.20.20.100">
    <property type="entry name" value="NADP-dependent oxidoreductase domain"/>
    <property type="match status" value="1"/>
</dbReference>
<dbReference type="EMBL" id="JAPDMZ010000002">
    <property type="protein sequence ID" value="KAK0557892.1"/>
    <property type="molecule type" value="Genomic_DNA"/>
</dbReference>
<sequence>MSRVPVVFGSMTFGKEGGDQASVHSLDVCQEILNINKKHGVAAIDTARVYSQGSCETYLGQLHVDKQGFALHTKIYPAGRTGINFGPGTKTYTHEKQDIHDCLDASLKDLQVDSVDLYYLHAPDRVTPFEETFEALNEEYKAGKFKRLGISNYRADEVETIVKLCQSKGWITPSVYQGVYNCITRQTEDELVPVLRKYNMAFYIFNPLAGGFATGAYSNKDDEDKGGRFNSQKMMGRMYQKRYFHDHYFEAVKALQPVAEKHGLTLTETVLRWLNHHSILSPEHGDRILIGASSTKHIEQNLIDLEKGPLDPEVVAAIDKAWEIVKPHSFNYWH</sequence>
<feature type="domain" description="NADP-dependent oxidoreductase" evidence="2">
    <location>
        <begin position="6"/>
        <end position="323"/>
    </location>
</feature>
<comment type="caution">
    <text evidence="3">The sequence shown here is derived from an EMBL/GenBank/DDBJ whole genome shotgun (WGS) entry which is preliminary data.</text>
</comment>
<dbReference type="Pfam" id="PF00248">
    <property type="entry name" value="Aldo_ket_red"/>
    <property type="match status" value="1"/>
</dbReference>
<dbReference type="InterPro" id="IPR023210">
    <property type="entry name" value="NADP_OxRdtase_dom"/>
</dbReference>
<dbReference type="InterPro" id="IPR020471">
    <property type="entry name" value="AKR"/>
</dbReference>
<evidence type="ECO:0000313" key="4">
    <source>
        <dbReference type="Proteomes" id="UP001176517"/>
    </source>
</evidence>
<reference evidence="3" key="1">
    <citation type="journal article" date="2023" name="PhytoFront">
        <title>Draft Genome Resources of Seven Strains of Tilletia horrida, Causal Agent of Kernel Smut of Rice.</title>
        <authorList>
            <person name="Khanal S."/>
            <person name="Antony Babu S."/>
            <person name="Zhou X.G."/>
        </authorList>
    </citation>
    <scope>NUCLEOTIDE SEQUENCE</scope>
    <source>
        <strain evidence="3">TX6</strain>
    </source>
</reference>
<dbReference type="AlphaFoldDB" id="A0AAN6GUX3"/>
<proteinExistence type="predicted"/>
<evidence type="ECO:0000313" key="3">
    <source>
        <dbReference type="EMBL" id="KAK0557892.1"/>
    </source>
</evidence>
<dbReference type="InterPro" id="IPR036812">
    <property type="entry name" value="NAD(P)_OxRdtase_dom_sf"/>
</dbReference>
<name>A0AAN6GUX3_9BASI</name>
<dbReference type="PRINTS" id="PR00069">
    <property type="entry name" value="ALDKETRDTASE"/>
</dbReference>
<evidence type="ECO:0000259" key="2">
    <source>
        <dbReference type="Pfam" id="PF00248"/>
    </source>
</evidence>
<gene>
    <name evidence="3" type="ORF">OC846_000187</name>
</gene>
<organism evidence="3 4">
    <name type="scientific">Tilletia horrida</name>
    <dbReference type="NCBI Taxonomy" id="155126"/>
    <lineage>
        <taxon>Eukaryota</taxon>
        <taxon>Fungi</taxon>
        <taxon>Dikarya</taxon>
        <taxon>Basidiomycota</taxon>
        <taxon>Ustilaginomycotina</taxon>
        <taxon>Exobasidiomycetes</taxon>
        <taxon>Tilletiales</taxon>
        <taxon>Tilletiaceae</taxon>
        <taxon>Tilletia</taxon>
    </lineage>
</organism>
<dbReference type="PANTHER" id="PTHR43364:SF4">
    <property type="entry name" value="NAD(P)-LINKED OXIDOREDUCTASE SUPERFAMILY PROTEIN"/>
    <property type="match status" value="1"/>
</dbReference>
<accession>A0AAN6GUX3</accession>
<dbReference type="PANTHER" id="PTHR43364">
    <property type="entry name" value="NADH-SPECIFIC METHYLGLYOXAL REDUCTASE-RELATED"/>
    <property type="match status" value="1"/>
</dbReference>
<dbReference type="InterPro" id="IPR018170">
    <property type="entry name" value="Aldo/ket_reductase_CS"/>
</dbReference>
<dbReference type="InterPro" id="IPR050523">
    <property type="entry name" value="AKR_Detox_Biosynth"/>
</dbReference>
<dbReference type="CDD" id="cd19075">
    <property type="entry name" value="AKR_AKR7A1-5"/>
    <property type="match status" value="1"/>
</dbReference>